<comment type="caution">
    <text evidence="1">The sequence shown here is derived from an EMBL/GenBank/DDBJ whole genome shotgun (WGS) entry which is preliminary data.</text>
</comment>
<name>A0A834MDM8_RHYFE</name>
<evidence type="ECO:0000313" key="2">
    <source>
        <dbReference type="Proteomes" id="UP000625711"/>
    </source>
</evidence>
<evidence type="ECO:0000313" key="1">
    <source>
        <dbReference type="EMBL" id="KAF7277801.1"/>
    </source>
</evidence>
<reference evidence="1" key="1">
    <citation type="submission" date="2020-08" db="EMBL/GenBank/DDBJ databases">
        <title>Genome sequencing and assembly of the red palm weevil Rhynchophorus ferrugineus.</title>
        <authorList>
            <person name="Dias G.B."/>
            <person name="Bergman C.M."/>
            <person name="Manee M."/>
        </authorList>
    </citation>
    <scope>NUCLEOTIDE SEQUENCE</scope>
    <source>
        <strain evidence="1">AA-2017</strain>
        <tissue evidence="1">Whole larva</tissue>
    </source>
</reference>
<dbReference type="EMBL" id="JAACXV010000413">
    <property type="protein sequence ID" value="KAF7277801.1"/>
    <property type="molecule type" value="Genomic_DNA"/>
</dbReference>
<keyword evidence="2" id="KW-1185">Reference proteome</keyword>
<gene>
    <name evidence="1" type="ORF">GWI33_009219</name>
</gene>
<organism evidence="1 2">
    <name type="scientific">Rhynchophorus ferrugineus</name>
    <name type="common">Red palm weevil</name>
    <name type="synonym">Curculio ferrugineus</name>
    <dbReference type="NCBI Taxonomy" id="354439"/>
    <lineage>
        <taxon>Eukaryota</taxon>
        <taxon>Metazoa</taxon>
        <taxon>Ecdysozoa</taxon>
        <taxon>Arthropoda</taxon>
        <taxon>Hexapoda</taxon>
        <taxon>Insecta</taxon>
        <taxon>Pterygota</taxon>
        <taxon>Neoptera</taxon>
        <taxon>Endopterygota</taxon>
        <taxon>Coleoptera</taxon>
        <taxon>Polyphaga</taxon>
        <taxon>Cucujiformia</taxon>
        <taxon>Curculionidae</taxon>
        <taxon>Dryophthorinae</taxon>
        <taxon>Rhynchophorus</taxon>
    </lineage>
</organism>
<accession>A0A834MDM8</accession>
<protein>
    <submittedName>
        <fullName evidence="1">Uncharacterized protein</fullName>
    </submittedName>
</protein>
<dbReference type="Proteomes" id="UP000625711">
    <property type="component" value="Unassembled WGS sequence"/>
</dbReference>
<sequence length="106" mass="11467">MRLLFQVGSICVLQKYPSKPKVFATVPRCPSASASTFASVESKMAARTSPPLAASVARTCASVYSGTPDQNKAIIGESECRSRCSSRTGSYRLFYFDVLAKMVETD</sequence>
<dbReference type="AlphaFoldDB" id="A0A834MDM8"/>
<proteinExistence type="predicted"/>